<dbReference type="WBParaSite" id="JU765_v2.g7215.t1">
    <property type="protein sequence ID" value="JU765_v2.g7215.t1"/>
    <property type="gene ID" value="JU765_v2.g7215"/>
</dbReference>
<evidence type="ECO:0000313" key="2">
    <source>
        <dbReference type="WBParaSite" id="JU765_v2.g7215.t1"/>
    </source>
</evidence>
<name>A0AC34RIW2_9BILA</name>
<organism evidence="1 2">
    <name type="scientific">Panagrolaimus sp. JU765</name>
    <dbReference type="NCBI Taxonomy" id="591449"/>
    <lineage>
        <taxon>Eukaryota</taxon>
        <taxon>Metazoa</taxon>
        <taxon>Ecdysozoa</taxon>
        <taxon>Nematoda</taxon>
        <taxon>Chromadorea</taxon>
        <taxon>Rhabditida</taxon>
        <taxon>Tylenchina</taxon>
        <taxon>Panagrolaimomorpha</taxon>
        <taxon>Panagrolaimoidea</taxon>
        <taxon>Panagrolaimidae</taxon>
        <taxon>Panagrolaimus</taxon>
    </lineage>
</organism>
<dbReference type="Proteomes" id="UP000887576">
    <property type="component" value="Unplaced"/>
</dbReference>
<protein>
    <submittedName>
        <fullName evidence="2">A disintegrin and metalloproteinase with thrombospondin motifs 9</fullName>
    </submittedName>
</protein>
<accession>A0AC34RIW2</accession>
<proteinExistence type="predicted"/>
<evidence type="ECO:0000313" key="1">
    <source>
        <dbReference type="Proteomes" id="UP000887576"/>
    </source>
</evidence>
<sequence>MDSANSTHARFSKVSPNCLYSATVDGNNERGIVNLCEKHGGLFGTLALPDGAYLIEPFKHAEYRRHQEETFNLTNENDINYRRKRSISIDLRPHLIFKAPRQIFEDPSFENDGHHSSDASESYINNTEWIDINRRTQRSRRSADSWDHYVEVLVVADYKMLLYHQSNLESYVLTLFSTVASIYRHPSLRASINIIVVRVIILKHERAGPLISNRAQDTLQQFCAWQQNYNDRNDDSISHHDVAILLTRHDICRATHKCDTLGLAELGTMCDTSRSCAIIEDNGLSAAFTIAHELGHIFNIPHDDERKCGNYMQLTKNNYHIMAPTLEYNTNPWSWSPCSSAMLSKFLDDSRAQTQCILDQPIERKYFDKMFEHPYPGAVYSVNQQCQFVFGANAEICPYMPTCRRLWCSTYIGYQMGCRTQHMPWADGTPCGDNKWCHRGQCVGMAPTQRAKTDGVWGEWRPWGSCSRTCGGGVQKALRDCDNPKPSNGGKYCVGQRERYRPCNIQECPWDTAAFRDVQCSEFDNKNVGIHGVPIHTTWVPKYNGISHNERCKLYCRIKDSQAFYLLREKVLDGTPCDQNGDDICIDGTCHKAGCDHRLGSDMKRDVCGICGGDGSTCQTVEGVYNERGSFGYNEVLKIPAGSANIDIKQNAYNRNKDDDNYLALRASNGEFLLNGQYQVSVFRQKIPVQDAVLEYSGSDHSIERINGTGPIRSDIYLHVLSVGNLYPPNIHYKYMVPRDTQSNVIHYRSLYYWRYGDQFTECSLTCQGTQDRLLHCIDATTNRQTDERHCVDRKPPPQKRMCNIDCFIKWKTQDLSGCSARCGHGEKQQQSTCIKILQNGHEEPINERECARNGLEKPSNRIACYSDCTGRKWSYTEWSTCSSTCGDTGVSRRTAYCVDDANRKIDDRHCERIALDVVQQECNRIPCPKWIYGHWSECSRSCDGGVRMRHAQCQSAAGEDLPLHACNGLEKTDRETCNDHVCTTWKFGPWSGCSVSCGSGQETRTAQCIDSKNRILDDSRCDPEERIVQKKCQRTDCPHWETSNFGPCSVTCQDGWATRAVYCVDAKGKKVRDEVCKSTDKPASHQSCNNGPCPFWKTGDWSKCSVTCGKGVKHRIVECISRDQTVDNSLCSENQQPKYHEPCKLLPCTVWEPEPWGACSVPCGKGIQRRKIKCVRDHDNKVQVDDGDCSHLLKPRTEKPCERERCGNEVSVSKLTMANRQYSQIYWATGPWSDCSVSCGKGTQKRVVVCHDHLRQLTDNYCQHIEKEPDTRECNAKPCAQWTAGPWQPCPATCGIQNFQRRTVVCTPIQGSSNASRLILPESDCDVATQPESTRNCGLPACPADPKLEMGKWETGQWHECSVTCGGGWRRREVKCDKSVCDESQRPVFFERCNEHKCTKAAWQLTPWSTCSVSCGNDGFQERQIWCQEDITSRQRLDDLECAKHEPKPSTRRGCASAPCPTVSSKEKDSSKALKSYVIDESPKKYYWQPGNWSPCVSPGGKNCGRGIRQRTVTCIHRLTNNTVADEKCDKKNKPVTEHKCRQTLCPRWHKDKWSSCSVTCGENGVKKRTVYCKKGRRQVVSDSECSAFPKPQETAQCSAVKCPSYTWKVTPWSKCIDPCKKMNQHRRIFCLNENGKRAANRMCHNQTVPTKTRPCNTSECPYEWVPGPWSTCSKTCGTGNHFRRIDCKVKKGMHGQSTTIGSEPTVLARMCMSLTKPEINKECAMNPCDAEYRWTVMPWSRCSKNCGAGHRVRKTPCVDKLGNKVHKVKCNKETRPKHREPCFLRNCLPNDCAEIKAQNTKTNSIDGNYTVLVAGFRITVYCHMMNDTIPKTFINVPAETNFGEFYGKRLNDPHTCPFDGKRNDSCDCSSDGHVNKGLTRFSRVRVDLHNMKIIPHDFTFAQTAYGTPISLGTAGDCYSASDCPQGRFSIDLRGTGLKIVDDLQWMDHGHKSSSKLIRSDNNALIRGQCGGFCGECAPDQYKGLIIEVDQKQRPTIGVG</sequence>
<reference evidence="2" key="1">
    <citation type="submission" date="2022-11" db="UniProtKB">
        <authorList>
            <consortium name="WormBaseParasite"/>
        </authorList>
    </citation>
    <scope>IDENTIFICATION</scope>
</reference>